<dbReference type="InterPro" id="IPR054612">
    <property type="entry name" value="Phage_capsid-like_C"/>
</dbReference>
<dbReference type="PATRIC" id="fig|305.92.peg.1796"/>
<dbReference type="SUPFAM" id="SSF56563">
    <property type="entry name" value="Major capsid protein gp5"/>
    <property type="match status" value="1"/>
</dbReference>
<accession>A0A0K1ZJY8</accession>
<dbReference type="EMBL" id="LN899825">
    <property type="protein sequence ID" value="CUV33071.1"/>
    <property type="molecule type" value="Genomic_DNA"/>
</dbReference>
<proteinExistence type="predicted"/>
<evidence type="ECO:0000256" key="1">
    <source>
        <dbReference type="ARBA" id="ARBA00004328"/>
    </source>
</evidence>
<dbReference type="AlphaFoldDB" id="A0A0K1ZJY8"/>
<evidence type="ECO:0000256" key="2">
    <source>
        <dbReference type="SAM" id="Coils"/>
    </source>
</evidence>
<name>A0A0K1ZJY8_RALSL</name>
<dbReference type="InterPro" id="IPR024455">
    <property type="entry name" value="Phage_capsid"/>
</dbReference>
<sequence>MTLAELKQKRAKIAAEMRSLNDNIGEVAWNDEQRSRWDAMRADLKKLDEQIEREEELRSAEQRYVESNADDLARQARQAAAAATGGTTDDERRAAAFGRFLREGLGELSAEERRALQELRAQSAGVPDKGGYTVPRTFLAKVVEQLVTYGGMASVMQNLTTDGGEPIDWPVALGVAEEGELLGEGEATGEDDIDFGIGTLGAHKLSSKVVRVSEELLSDSSVDIEAFLAGRIAARIGRAESRLVVQGTGDGKPQQPQGLAASVTLTKSTANAAKLTWQEVNTLIHAVDPAYRNAPMYRLAFNDQTLKVLEELVDGNGRPLWLPGLESSAPPTILKRQYVIDQAIDDIGAGKKFMYGGDFNQFILRRVRSMAIKRLVERYAEYGQVGFLAFHRFGCVLQDTSAIAALVGKPAV</sequence>
<evidence type="ECO:0000313" key="4">
    <source>
        <dbReference type="EMBL" id="CUV16955.1"/>
    </source>
</evidence>
<evidence type="ECO:0000313" key="8">
    <source>
        <dbReference type="EMBL" id="CUV63574.1"/>
    </source>
</evidence>
<feature type="domain" description="Phage capsid-like C-terminal" evidence="3">
    <location>
        <begin position="130"/>
        <end position="407"/>
    </location>
</feature>
<gene>
    <name evidence="4" type="ORF">PSS4_v1_200034</name>
    <name evidence="8" type="ORF">RD1301_v1_3600011</name>
    <name evidence="5" type="ORF">RUN1744_v1_990006</name>
    <name evidence="6" type="ORF">TD1301_v1_270059</name>
    <name evidence="7" type="ORF">TF3108_v1_850101</name>
</gene>
<dbReference type="EMBL" id="LN899822">
    <property type="protein sequence ID" value="CUV63574.1"/>
    <property type="molecule type" value="Genomic_DNA"/>
</dbReference>
<dbReference type="EMBL" id="LN899821">
    <property type="protein sequence ID" value="CUV16955.1"/>
    <property type="molecule type" value="Genomic_DNA"/>
</dbReference>
<organism evidence="5">
    <name type="scientific">Ralstonia solanacearum</name>
    <name type="common">Pseudomonas solanacearum</name>
    <dbReference type="NCBI Taxonomy" id="305"/>
    <lineage>
        <taxon>Bacteria</taxon>
        <taxon>Pseudomonadati</taxon>
        <taxon>Pseudomonadota</taxon>
        <taxon>Betaproteobacteria</taxon>
        <taxon>Burkholderiales</taxon>
        <taxon>Burkholderiaceae</taxon>
        <taxon>Ralstonia</taxon>
        <taxon>Ralstonia solanacearum species complex</taxon>
    </lineage>
</organism>
<dbReference type="Gene3D" id="3.30.2400.10">
    <property type="entry name" value="Major capsid protein gp5"/>
    <property type="match status" value="1"/>
</dbReference>
<evidence type="ECO:0000259" key="3">
    <source>
        <dbReference type="Pfam" id="PF05065"/>
    </source>
</evidence>
<dbReference type="EMBL" id="LN899826">
    <property type="protein sequence ID" value="CUV41816.1"/>
    <property type="molecule type" value="Genomic_DNA"/>
</dbReference>
<reference evidence="5" key="1">
    <citation type="submission" date="2015-10" db="EMBL/GenBank/DDBJ databases">
        <authorList>
            <person name="Gilbert D.G."/>
        </authorList>
    </citation>
    <scope>NUCLEOTIDE SEQUENCE</scope>
    <source>
        <strain evidence="5">Phyl III-seqv23</strain>
    </source>
</reference>
<feature type="coiled-coil region" evidence="2">
    <location>
        <begin position="3"/>
        <end position="64"/>
    </location>
</feature>
<dbReference type="Pfam" id="PF05065">
    <property type="entry name" value="Phage_capsid"/>
    <property type="match status" value="1"/>
</dbReference>
<dbReference type="NCBIfam" id="TIGR01554">
    <property type="entry name" value="major_cap_HK97"/>
    <property type="match status" value="1"/>
</dbReference>
<evidence type="ECO:0000313" key="7">
    <source>
        <dbReference type="EMBL" id="CUV41816.1"/>
    </source>
</evidence>
<protein>
    <submittedName>
        <fullName evidence="5">Putative phage phi-c31 gp36-like protein</fullName>
    </submittedName>
</protein>
<keyword evidence="2" id="KW-0175">Coiled coil</keyword>
<dbReference type="EMBL" id="LN899823">
    <property type="protein sequence ID" value="CUV25486.1"/>
    <property type="molecule type" value="Genomic_DNA"/>
</dbReference>
<comment type="subcellular location">
    <subcellularLocation>
        <location evidence="1">Virion</location>
    </subcellularLocation>
</comment>
<evidence type="ECO:0000313" key="6">
    <source>
        <dbReference type="EMBL" id="CUV33071.1"/>
    </source>
</evidence>
<evidence type="ECO:0000313" key="5">
    <source>
        <dbReference type="EMBL" id="CUV25486.1"/>
    </source>
</evidence>